<dbReference type="InterPro" id="IPR014710">
    <property type="entry name" value="RmlC-like_jellyroll"/>
</dbReference>
<dbReference type="Gene3D" id="1.10.10.1320">
    <property type="entry name" value="Anti-sigma factor, zinc-finger domain"/>
    <property type="match status" value="1"/>
</dbReference>
<gene>
    <name evidence="2" type="ORF">SG35_006365</name>
</gene>
<organism evidence="2 3">
    <name type="scientific">Thalassomonas actiniarum</name>
    <dbReference type="NCBI Taxonomy" id="485447"/>
    <lineage>
        <taxon>Bacteria</taxon>
        <taxon>Pseudomonadati</taxon>
        <taxon>Pseudomonadota</taxon>
        <taxon>Gammaproteobacteria</taxon>
        <taxon>Alteromonadales</taxon>
        <taxon>Colwelliaceae</taxon>
        <taxon>Thalassomonas</taxon>
    </lineage>
</organism>
<dbReference type="AlphaFoldDB" id="A0AAF0C4X4"/>
<evidence type="ECO:0000259" key="1">
    <source>
        <dbReference type="Pfam" id="PF12973"/>
    </source>
</evidence>
<sequence>MIRHHPKETLLKAFAGGELAASLSAAIAIHVDMCPLCQEKTAAITSEQAMKSFGQEGLSADINSSGADSCQPAGMDYDDMIQAIVADEQIAPVPLRIPKKITLHGQDFTLPQAIANLQLGKFRHLGKLSRARLLLGEGPIHTSLLHLQPGGAVPEHTHKGYELTLLLAGEFHDEQGSYVPGDFMMLDGRHTHTPVSEQGCLCYTVVSDALHFTQGINKLLNPIAALIY</sequence>
<name>A0AAF0C4X4_9GAMM</name>
<dbReference type="SUPFAM" id="SSF51182">
    <property type="entry name" value="RmlC-like cupins"/>
    <property type="match status" value="1"/>
</dbReference>
<dbReference type="Gene3D" id="2.60.120.10">
    <property type="entry name" value="Jelly Rolls"/>
    <property type="match status" value="1"/>
</dbReference>
<dbReference type="NCBIfam" id="TIGR02451">
    <property type="entry name" value="anti_sig_ChrR"/>
    <property type="match status" value="1"/>
</dbReference>
<feature type="domain" description="ChrR-like cupin" evidence="1">
    <location>
        <begin position="141"/>
        <end position="204"/>
    </location>
</feature>
<keyword evidence="3" id="KW-1185">Reference proteome</keyword>
<accession>A0AAF0C4X4</accession>
<dbReference type="Proteomes" id="UP000032568">
    <property type="component" value="Chromosome"/>
</dbReference>
<reference evidence="2 3" key="1">
    <citation type="journal article" date="2015" name="Genome Announc.">
        <title>Draft Genome Sequences of Marine Isolates of Thalassomonas viridans and Thalassomonas actiniarum.</title>
        <authorList>
            <person name="Olonade I."/>
            <person name="van Zyl L.J."/>
            <person name="Trindade M."/>
        </authorList>
    </citation>
    <scope>NUCLEOTIDE SEQUENCE [LARGE SCALE GENOMIC DNA]</scope>
    <source>
        <strain evidence="2 3">A5K-106</strain>
    </source>
</reference>
<evidence type="ECO:0000313" key="3">
    <source>
        <dbReference type="Proteomes" id="UP000032568"/>
    </source>
</evidence>
<dbReference type="KEGG" id="tact:SG35_006365"/>
<dbReference type="Pfam" id="PF12973">
    <property type="entry name" value="Cupin_7"/>
    <property type="match status" value="1"/>
</dbReference>
<dbReference type="EMBL" id="CP059735">
    <property type="protein sequence ID" value="WDE00270.1"/>
    <property type="molecule type" value="Genomic_DNA"/>
</dbReference>
<dbReference type="InterPro" id="IPR041916">
    <property type="entry name" value="Anti_sigma_zinc_sf"/>
</dbReference>
<proteinExistence type="predicted"/>
<dbReference type="InterPro" id="IPR011051">
    <property type="entry name" value="RmlC_Cupin_sf"/>
</dbReference>
<dbReference type="InterPro" id="IPR012807">
    <property type="entry name" value="Anti-sigma_ChrR"/>
</dbReference>
<protein>
    <submittedName>
        <fullName evidence="2">Cupin domain-containing protein</fullName>
    </submittedName>
</protein>
<dbReference type="InterPro" id="IPR025979">
    <property type="entry name" value="ChrR-like_cupin_dom"/>
</dbReference>
<evidence type="ECO:0000313" key="2">
    <source>
        <dbReference type="EMBL" id="WDE00270.1"/>
    </source>
</evidence>
<dbReference type="RefSeq" id="WP_044835348.1">
    <property type="nucleotide sequence ID" value="NZ_CP059735.1"/>
</dbReference>
<reference evidence="2 3" key="2">
    <citation type="journal article" date="2022" name="Mar. Drugs">
        <title>Bioassay-Guided Fractionation Leads to the Detection of Cholic Acid Generated by the Rare Thalassomonas sp.</title>
        <authorList>
            <person name="Pheiffer F."/>
            <person name="Schneider Y.K."/>
            <person name="Hansen E.H."/>
            <person name="Andersen J.H."/>
            <person name="Isaksson J."/>
            <person name="Busche T."/>
            <person name="R C."/>
            <person name="Kalinowski J."/>
            <person name="Zyl L.V."/>
            <person name="Trindade M."/>
        </authorList>
    </citation>
    <scope>NUCLEOTIDE SEQUENCE [LARGE SCALE GENOMIC DNA]</scope>
    <source>
        <strain evidence="2 3">A5K-106</strain>
    </source>
</reference>